<dbReference type="PANTHER" id="PTHR46383:SF1">
    <property type="entry name" value="ASPARTATE AMINOTRANSFERASE"/>
    <property type="match status" value="1"/>
</dbReference>
<dbReference type="AlphaFoldDB" id="X1I4P6"/>
<organism evidence="7">
    <name type="scientific">marine sediment metagenome</name>
    <dbReference type="NCBI Taxonomy" id="412755"/>
    <lineage>
        <taxon>unclassified sequences</taxon>
        <taxon>metagenomes</taxon>
        <taxon>ecological metagenomes</taxon>
    </lineage>
</organism>
<name>X1I4P6_9ZZZZ</name>
<sequence>YIVGNKDIIKQLRKIHEWMVLCCNYVAQKTATAALTGPQGWVEDIRHDFENNRNFVYAAISKIPGISCVKSKGGPYIFLNISGLNMGPEECSKYLLREFGIPAESGSYFQSKSHVRIPFGGADETLHKFVDRLKVAIDKYLRKSGSIS</sequence>
<dbReference type="CDD" id="cd00609">
    <property type="entry name" value="AAT_like"/>
    <property type="match status" value="1"/>
</dbReference>
<dbReference type="SUPFAM" id="SSF53383">
    <property type="entry name" value="PLP-dependent transferases"/>
    <property type="match status" value="1"/>
</dbReference>
<dbReference type="Gene3D" id="3.90.1150.10">
    <property type="entry name" value="Aspartate Aminotransferase, domain 1"/>
    <property type="match status" value="1"/>
</dbReference>
<dbReference type="PANTHER" id="PTHR46383">
    <property type="entry name" value="ASPARTATE AMINOTRANSFERASE"/>
    <property type="match status" value="1"/>
</dbReference>
<protein>
    <recommendedName>
        <fullName evidence="6">Aminotransferase class I/classII large domain-containing protein</fullName>
    </recommendedName>
</protein>
<dbReference type="InterPro" id="IPR004839">
    <property type="entry name" value="Aminotransferase_I/II_large"/>
</dbReference>
<evidence type="ECO:0000256" key="4">
    <source>
        <dbReference type="ARBA" id="ARBA00022679"/>
    </source>
</evidence>
<keyword evidence="3" id="KW-0032">Aminotransferase</keyword>
<evidence type="ECO:0000259" key="6">
    <source>
        <dbReference type="Pfam" id="PF00155"/>
    </source>
</evidence>
<comment type="cofactor">
    <cofactor evidence="1">
        <name>pyridoxal 5'-phosphate</name>
        <dbReference type="ChEBI" id="CHEBI:597326"/>
    </cofactor>
</comment>
<dbReference type="InterPro" id="IPR050596">
    <property type="entry name" value="AspAT/PAT-like"/>
</dbReference>
<feature type="non-terminal residue" evidence="7">
    <location>
        <position position="1"/>
    </location>
</feature>
<dbReference type="GO" id="GO:0006520">
    <property type="term" value="P:amino acid metabolic process"/>
    <property type="evidence" value="ECO:0007669"/>
    <property type="project" value="InterPro"/>
</dbReference>
<proteinExistence type="inferred from homology"/>
<keyword evidence="5" id="KW-0663">Pyridoxal phosphate</keyword>
<evidence type="ECO:0000256" key="2">
    <source>
        <dbReference type="ARBA" id="ARBA00007441"/>
    </source>
</evidence>
<reference evidence="7" key="1">
    <citation type="journal article" date="2014" name="Front. Microbiol.">
        <title>High frequency of phylogenetically diverse reductive dehalogenase-homologous genes in deep subseafloor sedimentary metagenomes.</title>
        <authorList>
            <person name="Kawai M."/>
            <person name="Futagami T."/>
            <person name="Toyoda A."/>
            <person name="Takaki Y."/>
            <person name="Nishi S."/>
            <person name="Hori S."/>
            <person name="Arai W."/>
            <person name="Tsubouchi T."/>
            <person name="Morono Y."/>
            <person name="Uchiyama I."/>
            <person name="Ito T."/>
            <person name="Fujiyama A."/>
            <person name="Inagaki F."/>
            <person name="Takami H."/>
        </authorList>
    </citation>
    <scope>NUCLEOTIDE SEQUENCE</scope>
    <source>
        <strain evidence="7">Expedition CK06-06</strain>
    </source>
</reference>
<dbReference type="Gene3D" id="3.40.640.10">
    <property type="entry name" value="Type I PLP-dependent aspartate aminotransferase-like (Major domain)"/>
    <property type="match status" value="1"/>
</dbReference>
<evidence type="ECO:0000256" key="5">
    <source>
        <dbReference type="ARBA" id="ARBA00022898"/>
    </source>
</evidence>
<comment type="caution">
    <text evidence="7">The sequence shown here is derived from an EMBL/GenBank/DDBJ whole genome shotgun (WGS) entry which is preliminary data.</text>
</comment>
<dbReference type="InterPro" id="IPR015421">
    <property type="entry name" value="PyrdxlP-dep_Trfase_major"/>
</dbReference>
<dbReference type="InterPro" id="IPR015422">
    <property type="entry name" value="PyrdxlP-dep_Trfase_small"/>
</dbReference>
<dbReference type="InterPro" id="IPR015424">
    <property type="entry name" value="PyrdxlP-dep_Trfase"/>
</dbReference>
<evidence type="ECO:0000256" key="3">
    <source>
        <dbReference type="ARBA" id="ARBA00022576"/>
    </source>
</evidence>
<keyword evidence="4" id="KW-0808">Transferase</keyword>
<comment type="similarity">
    <text evidence="2">Belongs to the class-I pyridoxal-phosphate-dependent aminotransferase family.</text>
</comment>
<dbReference type="GO" id="GO:0030170">
    <property type="term" value="F:pyridoxal phosphate binding"/>
    <property type="evidence" value="ECO:0007669"/>
    <property type="project" value="InterPro"/>
</dbReference>
<gene>
    <name evidence="7" type="ORF">S03H2_27873</name>
</gene>
<evidence type="ECO:0000256" key="1">
    <source>
        <dbReference type="ARBA" id="ARBA00001933"/>
    </source>
</evidence>
<dbReference type="EMBL" id="BARU01016783">
    <property type="protein sequence ID" value="GAH52508.1"/>
    <property type="molecule type" value="Genomic_DNA"/>
</dbReference>
<accession>X1I4P6</accession>
<feature type="domain" description="Aminotransferase class I/classII large" evidence="6">
    <location>
        <begin position="1"/>
        <end position="133"/>
    </location>
</feature>
<evidence type="ECO:0000313" key="7">
    <source>
        <dbReference type="EMBL" id="GAH52508.1"/>
    </source>
</evidence>
<dbReference type="Pfam" id="PF00155">
    <property type="entry name" value="Aminotran_1_2"/>
    <property type="match status" value="1"/>
</dbReference>
<dbReference type="GO" id="GO:0008483">
    <property type="term" value="F:transaminase activity"/>
    <property type="evidence" value="ECO:0007669"/>
    <property type="project" value="UniProtKB-KW"/>
</dbReference>